<feature type="transmembrane region" description="Helical" evidence="1">
    <location>
        <begin position="44"/>
        <end position="65"/>
    </location>
</feature>
<name>A0A0B4G5Q9_METAF</name>
<feature type="non-terminal residue" evidence="2">
    <location>
        <position position="1"/>
    </location>
</feature>
<accession>A0A0B4G5Q9</accession>
<feature type="transmembrane region" description="Helical" evidence="1">
    <location>
        <begin position="185"/>
        <end position="203"/>
    </location>
</feature>
<evidence type="ECO:0000313" key="2">
    <source>
        <dbReference type="EMBL" id="KID63744.1"/>
    </source>
</evidence>
<evidence type="ECO:0000256" key="1">
    <source>
        <dbReference type="SAM" id="Phobius"/>
    </source>
</evidence>
<dbReference type="OrthoDB" id="3835793at2759"/>
<feature type="transmembrane region" description="Helical" evidence="1">
    <location>
        <begin position="223"/>
        <end position="245"/>
    </location>
</feature>
<feature type="transmembrane region" description="Helical" evidence="1">
    <location>
        <begin position="12"/>
        <end position="32"/>
    </location>
</feature>
<feature type="transmembrane region" description="Helical" evidence="1">
    <location>
        <begin position="121"/>
        <end position="147"/>
    </location>
</feature>
<protein>
    <submittedName>
        <fullName evidence="2">Uncharacterized protein</fullName>
    </submittedName>
</protein>
<keyword evidence="1" id="KW-1133">Transmembrane helix</keyword>
<organism evidence="2 3">
    <name type="scientific">Metarhizium anisopliae (strain ARSEF 549)</name>
    <dbReference type="NCBI Taxonomy" id="3151832"/>
    <lineage>
        <taxon>Eukaryota</taxon>
        <taxon>Fungi</taxon>
        <taxon>Dikarya</taxon>
        <taxon>Ascomycota</taxon>
        <taxon>Pezizomycotina</taxon>
        <taxon>Sordariomycetes</taxon>
        <taxon>Hypocreomycetidae</taxon>
        <taxon>Hypocreales</taxon>
        <taxon>Clavicipitaceae</taxon>
        <taxon>Metarhizium</taxon>
    </lineage>
</organism>
<dbReference type="EMBL" id="AZNF01000009">
    <property type="protein sequence ID" value="KID63744.1"/>
    <property type="molecule type" value="Genomic_DNA"/>
</dbReference>
<reference evidence="2 3" key="1">
    <citation type="journal article" date="2014" name="Proc. Natl. Acad. Sci. U.S.A.">
        <title>Trajectory and genomic determinants of fungal-pathogen speciation and host adaptation.</title>
        <authorList>
            <person name="Hu X."/>
            <person name="Xiao G."/>
            <person name="Zheng P."/>
            <person name="Shang Y."/>
            <person name="Su Y."/>
            <person name="Zhang X."/>
            <person name="Liu X."/>
            <person name="Zhan S."/>
            <person name="St Leger R.J."/>
            <person name="Wang C."/>
        </authorList>
    </citation>
    <scope>NUCLEOTIDE SEQUENCE [LARGE SCALE GENOMIC DNA]</scope>
    <source>
        <strain evidence="2 3">ARSEF 549</strain>
    </source>
</reference>
<evidence type="ECO:0000313" key="3">
    <source>
        <dbReference type="Proteomes" id="UP000031186"/>
    </source>
</evidence>
<dbReference type="Proteomes" id="UP000031186">
    <property type="component" value="Unassembled WGS sequence"/>
</dbReference>
<proteinExistence type="predicted"/>
<dbReference type="HOGENOM" id="CLU_885618_0_0_1"/>
<dbReference type="AlphaFoldDB" id="A0A0B4G5Q9"/>
<gene>
    <name evidence="2" type="ORF">MAN_06915</name>
</gene>
<keyword evidence="3" id="KW-1185">Reference proteome</keyword>
<comment type="caution">
    <text evidence="2">The sequence shown here is derived from an EMBL/GenBank/DDBJ whole genome shotgun (WGS) entry which is preliminary data.</text>
</comment>
<feature type="transmembrane region" description="Helical" evidence="1">
    <location>
        <begin position="153"/>
        <end position="173"/>
    </location>
</feature>
<sequence>MSTTAANFILSNILGLGLVTITSPTSPVILLLVAEKGPFITYEYLLSAVDLTLALVISFLVLCNLEHKWIAKNYSFPYAFHPVRNLGAKALQFQLVLFEVYHLHLFSRITHILTLLVEEAAWLFLIQGTFGAVGLAIANALLALQAFSYGDALLGAAITALNLAVSLAAAIGFRGFADGGGALGGIKIGLVLCAALRTASHVAEPLPPAYNESSKTFERSFGVSGFEFLFSNTLFAFWLFCYGVIQEMGAGMPSRLFNIAVAEVMYSAGYQGKSAWDVVVAKGWACEIVESGWEAYPMSQELLAWVAVRDDSGYPIL</sequence>
<keyword evidence="1" id="KW-0812">Transmembrane</keyword>
<keyword evidence="1" id="KW-0472">Membrane</keyword>
<dbReference type="VEuPathDB" id="FungiDB:MAN_06915"/>